<reference evidence="2" key="1">
    <citation type="submission" date="2021-01" db="EMBL/GenBank/DDBJ databases">
        <title>Whole genome shotgun sequence of Actinoplanes cyaneus NBRC 14990.</title>
        <authorList>
            <person name="Komaki H."/>
            <person name="Tamura T."/>
        </authorList>
    </citation>
    <scope>NUCLEOTIDE SEQUENCE</scope>
    <source>
        <strain evidence="2">NBRC 14990</strain>
    </source>
</reference>
<protein>
    <submittedName>
        <fullName evidence="2">Uncharacterized protein</fullName>
    </submittedName>
</protein>
<keyword evidence="3" id="KW-1185">Reference proteome</keyword>
<evidence type="ECO:0000313" key="2">
    <source>
        <dbReference type="EMBL" id="GID67253.1"/>
    </source>
</evidence>
<organism evidence="2 3">
    <name type="scientific">Actinoplanes cyaneus</name>
    <dbReference type="NCBI Taxonomy" id="52696"/>
    <lineage>
        <taxon>Bacteria</taxon>
        <taxon>Bacillati</taxon>
        <taxon>Actinomycetota</taxon>
        <taxon>Actinomycetes</taxon>
        <taxon>Micromonosporales</taxon>
        <taxon>Micromonosporaceae</taxon>
        <taxon>Actinoplanes</taxon>
    </lineage>
</organism>
<dbReference type="AlphaFoldDB" id="A0A919M7E7"/>
<sequence length="362" mass="37114">MRHPSDGTLRRLLDEPDGVADTDRDHVAACPACRSAMAGAERDAASAAASLSFEIGKVDDADVEAAWHRLSAAVPASPAGQPIRSGFRTTISRPLVAALAAVTLLAGATAAAATDWFQVFRADKVAPITVDPAELVQLPDLSAYGTVVIEQAPRVRQVTGAAAAKQVTGLAVPEVAALPHGVTGDPAYYAGDQAVAVFTFSTAKARQTAQAAGKPLPPPPAGLEGTKFRLTAGPGLAQVWREARGAPAMLVGRAAAPKAYSSGIPFETARDYLLALPGIPEAVAGQLRRFSADGTTLPLIVRSAEQTSSTADVNGAPALVLSSRDGAFSGVFWVRDGLINAVAGSLGTDEVLDVARTLGQGR</sequence>
<comment type="caution">
    <text evidence="2">The sequence shown here is derived from an EMBL/GenBank/DDBJ whole genome shotgun (WGS) entry which is preliminary data.</text>
</comment>
<dbReference type="EMBL" id="BOMH01000038">
    <property type="protein sequence ID" value="GID67253.1"/>
    <property type="molecule type" value="Genomic_DNA"/>
</dbReference>
<gene>
    <name evidence="2" type="ORF">Acy02nite_51340</name>
</gene>
<feature type="region of interest" description="Disordered" evidence="1">
    <location>
        <begin position="1"/>
        <end position="21"/>
    </location>
</feature>
<dbReference type="Proteomes" id="UP000619479">
    <property type="component" value="Unassembled WGS sequence"/>
</dbReference>
<proteinExistence type="predicted"/>
<name>A0A919M7E7_9ACTN</name>
<dbReference type="RefSeq" id="WP_203744774.1">
    <property type="nucleotide sequence ID" value="NZ_BAAAUC010000004.1"/>
</dbReference>
<evidence type="ECO:0000313" key="3">
    <source>
        <dbReference type="Proteomes" id="UP000619479"/>
    </source>
</evidence>
<evidence type="ECO:0000256" key="1">
    <source>
        <dbReference type="SAM" id="MobiDB-lite"/>
    </source>
</evidence>
<feature type="compositionally biased region" description="Basic and acidic residues" evidence="1">
    <location>
        <begin position="1"/>
        <end position="14"/>
    </location>
</feature>
<accession>A0A919M7E7</accession>